<dbReference type="SUPFAM" id="SSF47592">
    <property type="entry name" value="SWIB/MDM2 domain"/>
    <property type="match status" value="1"/>
</dbReference>
<dbReference type="EMBL" id="CM007377">
    <property type="protein sequence ID" value="OIV94395.1"/>
    <property type="molecule type" value="Genomic_DNA"/>
</dbReference>
<name>A0A4P1QT43_LUPAN</name>
<dbReference type="Proteomes" id="UP000188354">
    <property type="component" value="Chromosome LG17"/>
</dbReference>
<organism evidence="3 4">
    <name type="scientific">Lupinus angustifolius</name>
    <name type="common">Narrow-leaved blue lupine</name>
    <dbReference type="NCBI Taxonomy" id="3871"/>
    <lineage>
        <taxon>Eukaryota</taxon>
        <taxon>Viridiplantae</taxon>
        <taxon>Streptophyta</taxon>
        <taxon>Embryophyta</taxon>
        <taxon>Tracheophyta</taxon>
        <taxon>Spermatophyta</taxon>
        <taxon>Magnoliopsida</taxon>
        <taxon>eudicotyledons</taxon>
        <taxon>Gunneridae</taxon>
        <taxon>Pentapetalae</taxon>
        <taxon>rosids</taxon>
        <taxon>fabids</taxon>
        <taxon>Fabales</taxon>
        <taxon>Fabaceae</taxon>
        <taxon>Papilionoideae</taxon>
        <taxon>50 kb inversion clade</taxon>
        <taxon>genistoids sensu lato</taxon>
        <taxon>core genistoids</taxon>
        <taxon>Genisteae</taxon>
        <taxon>Lupinus</taxon>
    </lineage>
</organism>
<evidence type="ECO:0000313" key="4">
    <source>
        <dbReference type="Proteomes" id="UP000188354"/>
    </source>
</evidence>
<feature type="region of interest" description="Disordered" evidence="1">
    <location>
        <begin position="126"/>
        <end position="145"/>
    </location>
</feature>
<dbReference type="Gene3D" id="1.10.245.10">
    <property type="entry name" value="SWIB/MDM2 domain"/>
    <property type="match status" value="1"/>
</dbReference>
<feature type="domain" description="DM2" evidence="2">
    <location>
        <begin position="40"/>
        <end position="110"/>
    </location>
</feature>
<dbReference type="AlphaFoldDB" id="A0A4P1QT43"/>
<feature type="compositionally biased region" description="Basic residues" evidence="1">
    <location>
        <begin position="135"/>
        <end position="145"/>
    </location>
</feature>
<evidence type="ECO:0000256" key="1">
    <source>
        <dbReference type="SAM" id="MobiDB-lite"/>
    </source>
</evidence>
<proteinExistence type="predicted"/>
<gene>
    <name evidence="3" type="ORF">TanjilG_25457</name>
</gene>
<keyword evidence="4" id="KW-1185">Reference proteome</keyword>
<sequence length="145" mass="15920">MNQVLTRFRASASVVGAERRSMSTVSKAVVEIVGGGKSKNRKASSELCKFIGIPQQSRSEIALIISKFLKLYNFKSPGIKKDKIWEQNLQTLLRGKNSIGFPEVAKILSPEFSQGAINIKESNTDSFADNVKGKNSQKKGKSSKK</sequence>
<dbReference type="InterPro" id="IPR003121">
    <property type="entry name" value="SWIB_MDM2_domain"/>
</dbReference>
<protein>
    <recommendedName>
        <fullName evidence="2">DM2 domain-containing protein</fullName>
    </recommendedName>
</protein>
<accession>A0A4P1QT43</accession>
<dbReference type="Gramene" id="OIV94395">
    <property type="protein sequence ID" value="OIV94395"/>
    <property type="gene ID" value="TanjilG_25457"/>
</dbReference>
<evidence type="ECO:0000313" key="3">
    <source>
        <dbReference type="EMBL" id="OIV94395.1"/>
    </source>
</evidence>
<reference evidence="3 4" key="1">
    <citation type="journal article" date="2017" name="Plant Biotechnol. J.">
        <title>A comprehensive draft genome sequence for lupin (Lupinus angustifolius), an emerging health food: insights into plant-microbe interactions and legume evolution.</title>
        <authorList>
            <person name="Hane J.K."/>
            <person name="Ming Y."/>
            <person name="Kamphuis L.G."/>
            <person name="Nelson M.N."/>
            <person name="Garg G."/>
            <person name="Atkins C.A."/>
            <person name="Bayer P.E."/>
            <person name="Bravo A."/>
            <person name="Bringans S."/>
            <person name="Cannon S."/>
            <person name="Edwards D."/>
            <person name="Foley R."/>
            <person name="Gao L.L."/>
            <person name="Harrison M.J."/>
            <person name="Huang W."/>
            <person name="Hurgobin B."/>
            <person name="Li S."/>
            <person name="Liu C.W."/>
            <person name="McGrath A."/>
            <person name="Morahan G."/>
            <person name="Murray J."/>
            <person name="Weller J."/>
            <person name="Jian J."/>
            <person name="Singh K.B."/>
        </authorList>
    </citation>
    <scope>NUCLEOTIDE SEQUENCE [LARGE SCALE GENOMIC DNA]</scope>
    <source>
        <strain evidence="4">cv. Tanjil</strain>
        <tissue evidence="3">Whole plant</tissue>
    </source>
</reference>
<dbReference type="STRING" id="3871.A0A4P1QT43"/>
<evidence type="ECO:0000259" key="2">
    <source>
        <dbReference type="Pfam" id="PF02201"/>
    </source>
</evidence>
<dbReference type="Pfam" id="PF02201">
    <property type="entry name" value="SWIB"/>
    <property type="match status" value="1"/>
</dbReference>
<dbReference type="OrthoDB" id="1164142at2759"/>
<dbReference type="KEGG" id="lang:109331245"/>
<dbReference type="InterPro" id="IPR036885">
    <property type="entry name" value="SWIB_MDM2_dom_sf"/>
</dbReference>